<dbReference type="Pfam" id="PF00501">
    <property type="entry name" value="AMP-binding"/>
    <property type="match status" value="1"/>
</dbReference>
<dbReference type="InterPro" id="IPR000873">
    <property type="entry name" value="AMP-dep_synth/lig_dom"/>
</dbReference>
<dbReference type="InterPro" id="IPR025110">
    <property type="entry name" value="AMP-bd_C"/>
</dbReference>
<dbReference type="OrthoDB" id="9803968at2"/>
<feature type="domain" description="AMP-dependent synthetase/ligase" evidence="1">
    <location>
        <begin position="34"/>
        <end position="428"/>
    </location>
</feature>
<dbReference type="RefSeq" id="WP_121093725.1">
    <property type="nucleotide sequence ID" value="NZ_UIHC01000008.1"/>
</dbReference>
<dbReference type="InterPro" id="IPR020845">
    <property type="entry name" value="AMP-binding_CS"/>
</dbReference>
<dbReference type="PANTHER" id="PTHR43767:SF1">
    <property type="entry name" value="NONRIBOSOMAL PEPTIDE SYNTHASE PES1 (EUROFUNG)-RELATED"/>
    <property type="match status" value="1"/>
</dbReference>
<sequence length="626" mass="68141">MRDFRSPEDVRTVEAESTWDTRDLPVSVYDALTRARDRFGDRPAISFQLFSDPKAKAETYTWSQLHNRVTQAANLFRSLGVQEDDTVAYVLPTLNDTAIALLGGMTVGRVNPINPLLEPDKISAILRETGAKVVVTLKAFPKTDVAQKVAEAVAHAPDVKHVLEVDLLRHLSPPKSWIVPFIRPKVTVHHHAKVQDFHAAMFECSKALSFAAPDADRVAAFFHTGGTTGTPKVAQHRFGGMIYNGWLGAELLFTEKDVLLCPLPLFHVFAAYPILMCCIMSGAHVVFPTPQGYRGEGVFDNFWKLIERWGVTFMITVPTALSALMQRPVDADVSSLRTGISGSAPLPKELYRRFEEATGVQISEGYGLTEATCLVSCNPVDGLKKVGSVGIPLPYTEVKILRAGPDGFSECATDEVGEICISSPGVFERSTYTEADKNHDLFAHDRFLRTGDLGRIDADGYLWITGRAKDLIIRGGHNIDPAEIEEALLTHPAVAFAGAIGQPDPVAGEMPCAYVELVDGAEASASDLLAHATPRISERAAIPKHIEVLDELPKTAVGKVFKPDLRKRAITRVLDGALSGAELDAHVSEVVEDKKRGLVAQIAGPDAADPRLAALMDRFTVAFDPK</sequence>
<keyword evidence="3" id="KW-0436">Ligase</keyword>
<dbReference type="AlphaFoldDB" id="A0A3B0M5V3"/>
<dbReference type="SUPFAM" id="SSF56801">
    <property type="entry name" value="Acetyl-CoA synthetase-like"/>
    <property type="match status" value="1"/>
</dbReference>
<reference evidence="4" key="1">
    <citation type="submission" date="2018-08" db="EMBL/GenBank/DDBJ databases">
        <authorList>
            <person name="Rodrigo-Torres L."/>
            <person name="Arahal R. D."/>
            <person name="Lucena T."/>
        </authorList>
    </citation>
    <scope>NUCLEOTIDE SEQUENCE [LARGE SCALE GENOMIC DNA]</scope>
    <source>
        <strain evidence="4">CECT 7235</strain>
    </source>
</reference>
<gene>
    <name evidence="3" type="primary">lcfB_1</name>
    <name evidence="3" type="ORF">ROE7235_01186</name>
</gene>
<dbReference type="Pfam" id="PF13193">
    <property type="entry name" value="AMP-binding_C"/>
    <property type="match status" value="1"/>
</dbReference>
<dbReference type="InterPro" id="IPR042099">
    <property type="entry name" value="ANL_N_sf"/>
</dbReference>
<dbReference type="GO" id="GO:0004467">
    <property type="term" value="F:long-chain fatty acid-CoA ligase activity"/>
    <property type="evidence" value="ECO:0007669"/>
    <property type="project" value="UniProtKB-EC"/>
</dbReference>
<organism evidence="3 4">
    <name type="scientific">Roseinatronobacter ekhonensis</name>
    <dbReference type="NCBI Taxonomy" id="254356"/>
    <lineage>
        <taxon>Bacteria</taxon>
        <taxon>Pseudomonadati</taxon>
        <taxon>Pseudomonadota</taxon>
        <taxon>Alphaproteobacteria</taxon>
        <taxon>Rhodobacterales</taxon>
        <taxon>Paracoccaceae</taxon>
        <taxon>Roseinatronobacter</taxon>
    </lineage>
</organism>
<dbReference type="EC" id="6.2.1.3" evidence="3"/>
<dbReference type="PANTHER" id="PTHR43767">
    <property type="entry name" value="LONG-CHAIN-FATTY-ACID--COA LIGASE"/>
    <property type="match status" value="1"/>
</dbReference>
<dbReference type="Gene3D" id="3.40.50.12780">
    <property type="entry name" value="N-terminal domain of ligase-like"/>
    <property type="match status" value="1"/>
</dbReference>
<evidence type="ECO:0000313" key="3">
    <source>
        <dbReference type="EMBL" id="SUZ31441.1"/>
    </source>
</evidence>
<keyword evidence="4" id="KW-1185">Reference proteome</keyword>
<evidence type="ECO:0000259" key="2">
    <source>
        <dbReference type="Pfam" id="PF13193"/>
    </source>
</evidence>
<dbReference type="CDD" id="cd05944">
    <property type="entry name" value="FACL_like_4"/>
    <property type="match status" value="1"/>
</dbReference>
<proteinExistence type="predicted"/>
<protein>
    <submittedName>
        <fullName evidence="3">Long-chain-fatty-acid--CoA ligase</fullName>
        <ecNumber evidence="3">6.2.1.3</ecNumber>
    </submittedName>
</protein>
<evidence type="ECO:0000313" key="4">
    <source>
        <dbReference type="Proteomes" id="UP000272908"/>
    </source>
</evidence>
<name>A0A3B0M5V3_9RHOB</name>
<dbReference type="Proteomes" id="UP000272908">
    <property type="component" value="Unassembled WGS sequence"/>
</dbReference>
<evidence type="ECO:0000259" key="1">
    <source>
        <dbReference type="Pfam" id="PF00501"/>
    </source>
</evidence>
<dbReference type="NCBIfam" id="NF005714">
    <property type="entry name" value="PRK07529.1"/>
    <property type="match status" value="1"/>
</dbReference>
<dbReference type="PROSITE" id="PS00455">
    <property type="entry name" value="AMP_BINDING"/>
    <property type="match status" value="1"/>
</dbReference>
<accession>A0A3B0M5V3</accession>
<dbReference type="EMBL" id="UIHC01000008">
    <property type="protein sequence ID" value="SUZ31441.1"/>
    <property type="molecule type" value="Genomic_DNA"/>
</dbReference>
<dbReference type="InterPro" id="IPR045851">
    <property type="entry name" value="AMP-bd_C_sf"/>
</dbReference>
<feature type="domain" description="AMP-binding enzyme C-terminal" evidence="2">
    <location>
        <begin position="483"/>
        <end position="559"/>
    </location>
</feature>
<dbReference type="Gene3D" id="3.30.300.30">
    <property type="match status" value="1"/>
</dbReference>
<dbReference type="InterPro" id="IPR050237">
    <property type="entry name" value="ATP-dep_AMP-bd_enzyme"/>
</dbReference>